<protein>
    <submittedName>
        <fullName evidence="2">Uncharacterized protein</fullName>
    </submittedName>
</protein>
<proteinExistence type="predicted"/>
<keyword evidence="1" id="KW-0812">Transmembrane</keyword>
<organism evidence="2 3">
    <name type="scientific">Olivibacter domesticus</name>
    <name type="common">Pseudosphingobacterium domesticum</name>
    <dbReference type="NCBI Taxonomy" id="407022"/>
    <lineage>
        <taxon>Bacteria</taxon>
        <taxon>Pseudomonadati</taxon>
        <taxon>Bacteroidota</taxon>
        <taxon>Sphingobacteriia</taxon>
        <taxon>Sphingobacteriales</taxon>
        <taxon>Sphingobacteriaceae</taxon>
        <taxon>Olivibacter</taxon>
    </lineage>
</organism>
<accession>A0A1H7W494</accession>
<feature type="transmembrane region" description="Helical" evidence="1">
    <location>
        <begin position="75"/>
        <end position="95"/>
    </location>
</feature>
<dbReference type="EMBL" id="FOAF01000008">
    <property type="protein sequence ID" value="SEM15919.1"/>
    <property type="molecule type" value="Genomic_DNA"/>
</dbReference>
<feature type="transmembrane region" description="Helical" evidence="1">
    <location>
        <begin position="21"/>
        <end position="41"/>
    </location>
</feature>
<sequence>MPANKKYLNTSPSQRFAKISAGLLGGYLVTVSLFLALSFWINHINVLMTLRYGGIILWAFLFVFAFLLKNGWRVWAIYIAITLLCCGLIYLGKIYNPII</sequence>
<evidence type="ECO:0000313" key="2">
    <source>
        <dbReference type="EMBL" id="SEM15919.1"/>
    </source>
</evidence>
<dbReference type="Proteomes" id="UP000199421">
    <property type="component" value="Unassembled WGS sequence"/>
</dbReference>
<name>A0A1H7W494_OLID1</name>
<evidence type="ECO:0000313" key="3">
    <source>
        <dbReference type="Proteomes" id="UP000199421"/>
    </source>
</evidence>
<dbReference type="RefSeq" id="WP_093329009.1">
    <property type="nucleotide sequence ID" value="NZ_FOAF01000008.1"/>
</dbReference>
<evidence type="ECO:0000256" key="1">
    <source>
        <dbReference type="SAM" id="Phobius"/>
    </source>
</evidence>
<dbReference type="OrthoDB" id="711014at2"/>
<dbReference type="AlphaFoldDB" id="A0A1H7W494"/>
<dbReference type="STRING" id="407022.SAMN05661044_04399"/>
<feature type="transmembrane region" description="Helical" evidence="1">
    <location>
        <begin position="47"/>
        <end position="68"/>
    </location>
</feature>
<keyword evidence="1" id="KW-1133">Transmembrane helix</keyword>
<keyword evidence="1" id="KW-0472">Membrane</keyword>
<gene>
    <name evidence="2" type="ORF">SAMN05661044_04399</name>
</gene>
<keyword evidence="3" id="KW-1185">Reference proteome</keyword>
<reference evidence="3" key="1">
    <citation type="submission" date="2016-10" db="EMBL/GenBank/DDBJ databases">
        <authorList>
            <person name="Varghese N."/>
            <person name="Submissions S."/>
        </authorList>
    </citation>
    <scope>NUCLEOTIDE SEQUENCE [LARGE SCALE GENOMIC DNA]</scope>
    <source>
        <strain evidence="3">DSM 18733</strain>
    </source>
</reference>